<evidence type="ECO:0000313" key="5">
    <source>
        <dbReference type="Proteomes" id="UP000564629"/>
    </source>
</evidence>
<evidence type="ECO:0000313" key="2">
    <source>
        <dbReference type="EMBL" id="GEL46741.1"/>
    </source>
</evidence>
<feature type="region of interest" description="Disordered" evidence="1">
    <location>
        <begin position="76"/>
        <end position="120"/>
    </location>
</feature>
<dbReference type="EMBL" id="JACHDN010000001">
    <property type="protein sequence ID" value="MBB5472678.1"/>
    <property type="molecule type" value="Genomic_DNA"/>
</dbReference>
<dbReference type="AlphaFoldDB" id="A0A511FBV6"/>
<dbReference type="EMBL" id="BJVQ01000022">
    <property type="protein sequence ID" value="GEL46741.1"/>
    <property type="molecule type" value="Genomic_DNA"/>
</dbReference>
<proteinExistence type="predicted"/>
<dbReference type="Proteomes" id="UP000321723">
    <property type="component" value="Unassembled WGS sequence"/>
</dbReference>
<evidence type="ECO:0000313" key="4">
    <source>
        <dbReference type="Proteomes" id="UP000321723"/>
    </source>
</evidence>
<gene>
    <name evidence="2" type="ORF">CHO01_18570</name>
    <name evidence="3" type="ORF">HNR08_001414</name>
</gene>
<evidence type="ECO:0008006" key="6">
    <source>
        <dbReference type="Google" id="ProtNLM"/>
    </source>
</evidence>
<reference evidence="2 4" key="1">
    <citation type="submission" date="2019-07" db="EMBL/GenBank/DDBJ databases">
        <title>Whole genome shotgun sequence of Cellulomonas hominis NBRC 16055.</title>
        <authorList>
            <person name="Hosoyama A."/>
            <person name="Uohara A."/>
            <person name="Ohji S."/>
            <person name="Ichikawa N."/>
        </authorList>
    </citation>
    <scope>NUCLEOTIDE SEQUENCE [LARGE SCALE GENOMIC DNA]</scope>
    <source>
        <strain evidence="2 4">NBRC 16055</strain>
    </source>
</reference>
<evidence type="ECO:0000256" key="1">
    <source>
        <dbReference type="SAM" id="MobiDB-lite"/>
    </source>
</evidence>
<sequence length="120" mass="12297">MKGKLAFVLGAGVGYVLGTRAGRAQFEKIKGWASDAWQDPRVQSTVDDLESSAARFAKDQGAALKDKAVEAVKGAVARTKGDGDDDVDVRTTPPAGTTPTTPVTPPAPTTPPTPPTPPAG</sequence>
<reference evidence="3 5" key="2">
    <citation type="submission" date="2020-08" db="EMBL/GenBank/DDBJ databases">
        <title>Sequencing the genomes of 1000 actinobacteria strains.</title>
        <authorList>
            <person name="Klenk H.-P."/>
        </authorList>
    </citation>
    <scope>NUCLEOTIDE SEQUENCE [LARGE SCALE GENOMIC DNA]</scope>
    <source>
        <strain evidence="3 5">DSM 9581</strain>
    </source>
</reference>
<accession>A0A511FBV6</accession>
<dbReference type="RefSeq" id="WP_246581791.1">
    <property type="nucleotide sequence ID" value="NZ_BJVQ01000022.1"/>
</dbReference>
<feature type="compositionally biased region" description="Low complexity" evidence="1">
    <location>
        <begin position="91"/>
        <end position="101"/>
    </location>
</feature>
<keyword evidence="4" id="KW-1185">Reference proteome</keyword>
<organism evidence="2 4">
    <name type="scientific">Cellulomonas hominis</name>
    <dbReference type="NCBI Taxonomy" id="156981"/>
    <lineage>
        <taxon>Bacteria</taxon>
        <taxon>Bacillati</taxon>
        <taxon>Actinomycetota</taxon>
        <taxon>Actinomycetes</taxon>
        <taxon>Micrococcales</taxon>
        <taxon>Cellulomonadaceae</taxon>
        <taxon>Cellulomonas</taxon>
    </lineage>
</organism>
<evidence type="ECO:0000313" key="3">
    <source>
        <dbReference type="EMBL" id="MBB5472678.1"/>
    </source>
</evidence>
<name>A0A511FBV6_9CELL</name>
<protein>
    <recommendedName>
        <fullName evidence="6">YtxH domain-containing protein</fullName>
    </recommendedName>
</protein>
<feature type="compositionally biased region" description="Pro residues" evidence="1">
    <location>
        <begin position="102"/>
        <end position="120"/>
    </location>
</feature>
<comment type="caution">
    <text evidence="2">The sequence shown here is derived from an EMBL/GenBank/DDBJ whole genome shotgun (WGS) entry which is preliminary data.</text>
</comment>
<dbReference type="Proteomes" id="UP000564629">
    <property type="component" value="Unassembled WGS sequence"/>
</dbReference>